<gene>
    <name evidence="1" type="ORF">ARMSODRAFT_981253</name>
</gene>
<evidence type="ECO:0000313" key="2">
    <source>
        <dbReference type="Proteomes" id="UP000218334"/>
    </source>
</evidence>
<protein>
    <submittedName>
        <fullName evidence="1">Uncharacterized protein</fullName>
    </submittedName>
</protein>
<dbReference type="AlphaFoldDB" id="A0A2H3AVV6"/>
<reference evidence="2" key="1">
    <citation type="journal article" date="2017" name="Nat. Ecol. Evol.">
        <title>Genome expansion and lineage-specific genetic innovations in the forest pathogenic fungi Armillaria.</title>
        <authorList>
            <person name="Sipos G."/>
            <person name="Prasanna A.N."/>
            <person name="Walter M.C."/>
            <person name="O'Connor E."/>
            <person name="Balint B."/>
            <person name="Krizsan K."/>
            <person name="Kiss B."/>
            <person name="Hess J."/>
            <person name="Varga T."/>
            <person name="Slot J."/>
            <person name="Riley R."/>
            <person name="Boka B."/>
            <person name="Rigling D."/>
            <person name="Barry K."/>
            <person name="Lee J."/>
            <person name="Mihaltcheva S."/>
            <person name="LaButti K."/>
            <person name="Lipzen A."/>
            <person name="Waldron R."/>
            <person name="Moloney N.M."/>
            <person name="Sperisen C."/>
            <person name="Kredics L."/>
            <person name="Vagvoelgyi C."/>
            <person name="Patrignani A."/>
            <person name="Fitzpatrick D."/>
            <person name="Nagy I."/>
            <person name="Doyle S."/>
            <person name="Anderson J.B."/>
            <person name="Grigoriev I.V."/>
            <person name="Gueldener U."/>
            <person name="Muensterkoetter M."/>
            <person name="Nagy L.G."/>
        </authorList>
    </citation>
    <scope>NUCLEOTIDE SEQUENCE [LARGE SCALE GENOMIC DNA]</scope>
    <source>
        <strain evidence="2">28-4</strain>
    </source>
</reference>
<name>A0A2H3AVV6_9AGAR</name>
<proteinExistence type="predicted"/>
<dbReference type="EMBL" id="KZ293473">
    <property type="protein sequence ID" value="PBK61680.1"/>
    <property type="molecule type" value="Genomic_DNA"/>
</dbReference>
<evidence type="ECO:0000313" key="1">
    <source>
        <dbReference type="EMBL" id="PBK61680.1"/>
    </source>
</evidence>
<accession>A0A2H3AVV6</accession>
<organism evidence="1 2">
    <name type="scientific">Armillaria solidipes</name>
    <dbReference type="NCBI Taxonomy" id="1076256"/>
    <lineage>
        <taxon>Eukaryota</taxon>
        <taxon>Fungi</taxon>
        <taxon>Dikarya</taxon>
        <taxon>Basidiomycota</taxon>
        <taxon>Agaricomycotina</taxon>
        <taxon>Agaricomycetes</taxon>
        <taxon>Agaricomycetidae</taxon>
        <taxon>Agaricales</taxon>
        <taxon>Marasmiineae</taxon>
        <taxon>Physalacriaceae</taxon>
        <taxon>Armillaria</taxon>
    </lineage>
</organism>
<sequence length="146" mass="15686">MGSDTTQLTGYSLILNMPESGVGACSHPVTRRRFFGPISSGVPGEFLASRHIPCVLDLKRTVSLQAIVRGLGYQDTYAIWVKLKERRSGVAAKRLFKVTLESILGAEEKRGHKPSGSSSGIETPCLVGVPTSNALGSQDRPLYGQL</sequence>
<keyword evidence="2" id="KW-1185">Reference proteome</keyword>
<dbReference type="Proteomes" id="UP000218334">
    <property type="component" value="Unassembled WGS sequence"/>
</dbReference>